<dbReference type="SMART" id="SM00184">
    <property type="entry name" value="RING"/>
    <property type="match status" value="1"/>
</dbReference>
<dbReference type="GO" id="GO:0006511">
    <property type="term" value="P:ubiquitin-dependent protein catabolic process"/>
    <property type="evidence" value="ECO:0007669"/>
    <property type="project" value="TreeGrafter"/>
</dbReference>
<dbReference type="Proteomes" id="UP000034350">
    <property type="component" value="Unassembled WGS sequence"/>
</dbReference>
<feature type="transmembrane region" description="Helical" evidence="13">
    <location>
        <begin position="24"/>
        <end position="49"/>
    </location>
</feature>
<evidence type="ECO:0000256" key="1">
    <source>
        <dbReference type="ARBA" id="ARBA00000900"/>
    </source>
</evidence>
<dbReference type="Gene3D" id="3.30.40.10">
    <property type="entry name" value="Zinc/RING finger domain, C3HC4 (zinc finger)"/>
    <property type="match status" value="1"/>
</dbReference>
<feature type="transmembrane region" description="Helical" evidence="13">
    <location>
        <begin position="61"/>
        <end position="78"/>
    </location>
</feature>
<keyword evidence="11 13" id="KW-0472">Membrane</keyword>
<dbReference type="InterPro" id="IPR013083">
    <property type="entry name" value="Znf_RING/FYVE/PHD"/>
</dbReference>
<protein>
    <recommendedName>
        <fullName evidence="3">RING-type E3 ubiquitin transferase</fullName>
        <ecNumber evidence="3">2.3.2.27</ecNumber>
    </recommendedName>
</protein>
<sequence>MDVSNSSQTTHIIRNRTRLTALSCIRFMIISELLIKLTKIISITFVLYLKRNETCKQPLKVFLGVFLVITIIRCITFLSKNRTFFSIDNIPEFRDNPDLALFSNFIEALVLFWYLIGFHWLQECTNCSTTNPILYYMSALFITLGIAMFILPLLAIIALLLLKECVKPKFRIIKFNKPDDLPDETVTCTICFEQYEPGNEIKFLPCTHHFHCDCVDEWLALKESCPLCKRSTGFFNELLDDQYPDI</sequence>
<evidence type="ECO:0000313" key="16">
    <source>
        <dbReference type="Proteomes" id="UP000034350"/>
    </source>
</evidence>
<keyword evidence="4" id="KW-0808">Transferase</keyword>
<comment type="subcellular location">
    <subcellularLocation>
        <location evidence="2">Membrane</location>
        <topology evidence="2">Multi-pass membrane protein</topology>
    </subcellularLocation>
</comment>
<comment type="caution">
    <text evidence="15">The sequence shown here is derived from an EMBL/GenBank/DDBJ whole genome shotgun (WGS) entry which is preliminary data.</text>
</comment>
<dbReference type="GO" id="GO:0061630">
    <property type="term" value="F:ubiquitin protein ligase activity"/>
    <property type="evidence" value="ECO:0007669"/>
    <property type="project" value="UniProtKB-EC"/>
</dbReference>
<dbReference type="PROSITE" id="PS50089">
    <property type="entry name" value="ZF_RING_2"/>
    <property type="match status" value="1"/>
</dbReference>
<evidence type="ECO:0000256" key="9">
    <source>
        <dbReference type="ARBA" id="ARBA00022833"/>
    </source>
</evidence>
<dbReference type="Pfam" id="PF13639">
    <property type="entry name" value="zf-RING_2"/>
    <property type="match status" value="1"/>
</dbReference>
<evidence type="ECO:0000256" key="4">
    <source>
        <dbReference type="ARBA" id="ARBA00022679"/>
    </source>
</evidence>
<evidence type="ECO:0000313" key="15">
    <source>
        <dbReference type="EMBL" id="KKO75979.1"/>
    </source>
</evidence>
<keyword evidence="10 13" id="KW-1133">Transmembrane helix</keyword>
<dbReference type="PANTHER" id="PTHR45977:SF4">
    <property type="entry name" value="RING-TYPE DOMAIN-CONTAINING PROTEIN"/>
    <property type="match status" value="1"/>
</dbReference>
<dbReference type="SUPFAM" id="SSF57850">
    <property type="entry name" value="RING/U-box"/>
    <property type="match status" value="1"/>
</dbReference>
<evidence type="ECO:0000256" key="8">
    <source>
        <dbReference type="ARBA" id="ARBA00022786"/>
    </source>
</evidence>
<dbReference type="AlphaFoldDB" id="A0A0F9ZEW7"/>
<dbReference type="InterPro" id="IPR001841">
    <property type="entry name" value="Znf_RING"/>
</dbReference>
<proteinExistence type="predicted"/>
<keyword evidence="9" id="KW-0862">Zinc</keyword>
<evidence type="ECO:0000256" key="13">
    <source>
        <dbReference type="SAM" id="Phobius"/>
    </source>
</evidence>
<evidence type="ECO:0000259" key="14">
    <source>
        <dbReference type="PROSITE" id="PS50089"/>
    </source>
</evidence>
<feature type="transmembrane region" description="Helical" evidence="13">
    <location>
        <begin position="133"/>
        <end position="162"/>
    </location>
</feature>
<dbReference type="OMA" id="CIDEWFN"/>
<evidence type="ECO:0000256" key="10">
    <source>
        <dbReference type="ARBA" id="ARBA00022989"/>
    </source>
</evidence>
<comment type="catalytic activity">
    <reaction evidence="1">
        <text>S-ubiquitinyl-[E2 ubiquitin-conjugating enzyme]-L-cysteine + [acceptor protein]-L-lysine = [E2 ubiquitin-conjugating enzyme]-L-cysteine + N(6)-ubiquitinyl-[acceptor protein]-L-lysine.</text>
        <dbReference type="EC" id="2.3.2.27"/>
    </reaction>
</comment>
<keyword evidence="16" id="KW-1185">Reference proteome</keyword>
<dbReference type="GO" id="GO:0008270">
    <property type="term" value="F:zinc ion binding"/>
    <property type="evidence" value="ECO:0007669"/>
    <property type="project" value="UniProtKB-KW"/>
</dbReference>
<evidence type="ECO:0000256" key="6">
    <source>
        <dbReference type="ARBA" id="ARBA00022723"/>
    </source>
</evidence>
<dbReference type="EMBL" id="JPQZ01000008">
    <property type="protein sequence ID" value="KKO75979.1"/>
    <property type="molecule type" value="Genomic_DNA"/>
</dbReference>
<dbReference type="GO" id="GO:0016020">
    <property type="term" value="C:membrane"/>
    <property type="evidence" value="ECO:0007669"/>
    <property type="project" value="UniProtKB-SubCell"/>
</dbReference>
<dbReference type="VEuPathDB" id="MicrosporidiaDB:AAJ76_800025521"/>
<keyword evidence="8" id="KW-0833">Ubl conjugation pathway</keyword>
<dbReference type="GeneID" id="36321399"/>
<evidence type="ECO:0000256" key="11">
    <source>
        <dbReference type="ARBA" id="ARBA00023136"/>
    </source>
</evidence>
<name>A0A0F9ZEW7_9MICR</name>
<evidence type="ECO:0000256" key="5">
    <source>
        <dbReference type="ARBA" id="ARBA00022692"/>
    </source>
</evidence>
<keyword evidence="5 13" id="KW-0812">Transmembrane</keyword>
<evidence type="ECO:0000256" key="12">
    <source>
        <dbReference type="PROSITE-ProRule" id="PRU00175"/>
    </source>
</evidence>
<evidence type="ECO:0000256" key="3">
    <source>
        <dbReference type="ARBA" id="ARBA00012483"/>
    </source>
</evidence>
<evidence type="ECO:0000256" key="7">
    <source>
        <dbReference type="ARBA" id="ARBA00022771"/>
    </source>
</evidence>
<accession>A0A0F9ZEW7</accession>
<reference evidence="15 16" key="1">
    <citation type="journal article" date="2015" name="Environ. Microbiol.">
        <title>Genome analyses suggest the presence of polyploidy and recent human-driven expansions in eight global populations of the honeybee pathogen Nosema ceranae.</title>
        <authorList>
            <person name="Pelin A."/>
            <person name="Selman M."/>
            <person name="Aris-Brosou S."/>
            <person name="Farinelli L."/>
            <person name="Corradi N."/>
        </authorList>
    </citation>
    <scope>NUCLEOTIDE SEQUENCE [LARGE SCALE GENOMIC DNA]</scope>
    <source>
        <strain evidence="15 16">PA08 1199</strain>
    </source>
</reference>
<dbReference type="RefSeq" id="XP_024331721.1">
    <property type="nucleotide sequence ID" value="XM_024476446.1"/>
</dbReference>
<feature type="domain" description="RING-type" evidence="14">
    <location>
        <begin position="188"/>
        <end position="229"/>
    </location>
</feature>
<organism evidence="15 16">
    <name type="scientific">Vairimorpha ceranae</name>
    <dbReference type="NCBI Taxonomy" id="40302"/>
    <lineage>
        <taxon>Eukaryota</taxon>
        <taxon>Fungi</taxon>
        <taxon>Fungi incertae sedis</taxon>
        <taxon>Microsporidia</taxon>
        <taxon>Nosematidae</taxon>
        <taxon>Vairimorpha</taxon>
    </lineage>
</organism>
<dbReference type="VEuPathDB" id="MicrosporidiaDB:NCER_100447"/>
<dbReference type="EC" id="2.3.2.27" evidence="3"/>
<keyword evidence="6" id="KW-0479">Metal-binding</keyword>
<dbReference type="PANTHER" id="PTHR45977">
    <property type="entry name" value="TARGET OF ERK KINASE MPK-1"/>
    <property type="match status" value="1"/>
</dbReference>
<evidence type="ECO:0000256" key="2">
    <source>
        <dbReference type="ARBA" id="ARBA00004141"/>
    </source>
</evidence>
<dbReference type="GO" id="GO:0016567">
    <property type="term" value="P:protein ubiquitination"/>
    <property type="evidence" value="ECO:0007669"/>
    <property type="project" value="TreeGrafter"/>
</dbReference>
<dbReference type="OrthoDB" id="8062037at2759"/>
<gene>
    <name evidence="15" type="ORF">AAJ76_800025521</name>
</gene>
<dbReference type="VEuPathDB" id="MicrosporidiaDB:G9O61_00g012130"/>
<keyword evidence="7 12" id="KW-0863">Zinc-finger</keyword>
<feature type="transmembrane region" description="Helical" evidence="13">
    <location>
        <begin position="99"/>
        <end position="121"/>
    </location>
</feature>